<dbReference type="PANTHER" id="PTHR33231">
    <property type="entry name" value="30S RIBOSOMAL PROTEIN"/>
    <property type="match status" value="1"/>
</dbReference>
<evidence type="ECO:0000256" key="4">
    <source>
        <dbReference type="ARBA" id="ARBA00041148"/>
    </source>
</evidence>
<comment type="similarity">
    <text evidence="2">Belongs to the HPF/YfiA ribosome-associated protein family. Short HPF subfamily.</text>
</comment>
<evidence type="ECO:0000313" key="7">
    <source>
        <dbReference type="Proteomes" id="UP000632858"/>
    </source>
</evidence>
<accession>A0A917CEQ2</accession>
<dbReference type="Proteomes" id="UP000632858">
    <property type="component" value="Unassembled WGS sequence"/>
</dbReference>
<dbReference type="InterPro" id="IPR003489">
    <property type="entry name" value="RHF/RaiA"/>
</dbReference>
<proteinExistence type="inferred from homology"/>
<name>A0A917CEQ2_9GAMM</name>
<keyword evidence="1" id="KW-0810">Translation regulation</keyword>
<protein>
    <recommendedName>
        <fullName evidence="4">Ribosome hibernation promoting factor</fullName>
    </recommendedName>
    <alternativeName>
        <fullName evidence="5">Hibernation factor HPF</fullName>
    </alternativeName>
</protein>
<evidence type="ECO:0000313" key="6">
    <source>
        <dbReference type="EMBL" id="GGF86533.1"/>
    </source>
</evidence>
<comment type="subunit">
    <text evidence="3">Associates exclusively with 100S ribosomes, which are dimers of 70S ribosomes.</text>
</comment>
<comment type="caution">
    <text evidence="6">The sequence shown here is derived from an EMBL/GenBank/DDBJ whole genome shotgun (WGS) entry which is preliminary data.</text>
</comment>
<evidence type="ECO:0000256" key="2">
    <source>
        <dbReference type="ARBA" id="ARBA00038434"/>
    </source>
</evidence>
<dbReference type="SUPFAM" id="SSF69754">
    <property type="entry name" value="Ribosome binding protein Y (YfiA homologue)"/>
    <property type="match status" value="1"/>
</dbReference>
<evidence type="ECO:0000256" key="1">
    <source>
        <dbReference type="ARBA" id="ARBA00022845"/>
    </source>
</evidence>
<dbReference type="Gene3D" id="3.30.160.100">
    <property type="entry name" value="Ribosome hibernation promotion factor-like"/>
    <property type="match status" value="1"/>
</dbReference>
<dbReference type="EMBL" id="BMFO01000001">
    <property type="protein sequence ID" value="GGF86533.1"/>
    <property type="molecule type" value="Genomic_DNA"/>
</dbReference>
<dbReference type="PANTHER" id="PTHR33231:SF1">
    <property type="entry name" value="30S RIBOSOMAL PROTEIN"/>
    <property type="match status" value="1"/>
</dbReference>
<dbReference type="InterPro" id="IPR050574">
    <property type="entry name" value="HPF/YfiA_ribosome-assoc"/>
</dbReference>
<dbReference type="Pfam" id="PF02482">
    <property type="entry name" value="Ribosomal_S30AE"/>
    <property type="match status" value="1"/>
</dbReference>
<reference evidence="6" key="1">
    <citation type="journal article" date="2014" name="Int. J. Syst. Evol. Microbiol.">
        <title>Complete genome sequence of Corynebacterium casei LMG S-19264T (=DSM 44701T), isolated from a smear-ripened cheese.</title>
        <authorList>
            <consortium name="US DOE Joint Genome Institute (JGI-PGF)"/>
            <person name="Walter F."/>
            <person name="Albersmeier A."/>
            <person name="Kalinowski J."/>
            <person name="Ruckert C."/>
        </authorList>
    </citation>
    <scope>NUCLEOTIDE SEQUENCE</scope>
    <source>
        <strain evidence="6">CGMCC 1.12726</strain>
    </source>
</reference>
<dbReference type="GO" id="GO:0022627">
    <property type="term" value="C:cytosolic small ribosomal subunit"/>
    <property type="evidence" value="ECO:0007669"/>
    <property type="project" value="TreeGrafter"/>
</dbReference>
<reference evidence="6" key="2">
    <citation type="submission" date="2020-09" db="EMBL/GenBank/DDBJ databases">
        <authorList>
            <person name="Sun Q."/>
            <person name="Zhou Y."/>
        </authorList>
    </citation>
    <scope>NUCLEOTIDE SEQUENCE</scope>
    <source>
        <strain evidence="6">CGMCC 1.12726</strain>
    </source>
</reference>
<sequence length="108" mass="12254">MQLHITGHQVEVTPAIRSYAEEKMARVKKHFDHHLDIKMILSVEKLQQRAEATLHTAGKNHFADATAADLYAAIDLLADKLDRMAVKLKEKMKDHHRGESAAKQEKFG</sequence>
<organism evidence="6 7">
    <name type="scientific">Arenimonas maotaiensis</name>
    <dbReference type="NCBI Taxonomy" id="1446479"/>
    <lineage>
        <taxon>Bacteria</taxon>
        <taxon>Pseudomonadati</taxon>
        <taxon>Pseudomonadota</taxon>
        <taxon>Gammaproteobacteria</taxon>
        <taxon>Lysobacterales</taxon>
        <taxon>Lysobacteraceae</taxon>
        <taxon>Arenimonas</taxon>
    </lineage>
</organism>
<dbReference type="GO" id="GO:0045900">
    <property type="term" value="P:negative regulation of translational elongation"/>
    <property type="evidence" value="ECO:0007669"/>
    <property type="project" value="TreeGrafter"/>
</dbReference>
<dbReference type="FunFam" id="3.30.160.100:FF:000001">
    <property type="entry name" value="Ribosome hibernation promoting factor"/>
    <property type="match status" value="1"/>
</dbReference>
<gene>
    <name evidence="6" type="primary">rpoN</name>
    <name evidence="6" type="ORF">GCM10010960_05620</name>
</gene>
<dbReference type="AlphaFoldDB" id="A0A917CEQ2"/>
<dbReference type="NCBIfam" id="TIGR00741">
    <property type="entry name" value="yfiA"/>
    <property type="match status" value="1"/>
</dbReference>
<evidence type="ECO:0000256" key="5">
    <source>
        <dbReference type="ARBA" id="ARBA00041319"/>
    </source>
</evidence>
<evidence type="ECO:0000256" key="3">
    <source>
        <dbReference type="ARBA" id="ARBA00038695"/>
    </source>
</evidence>
<dbReference type="CDD" id="cd00552">
    <property type="entry name" value="RaiA"/>
    <property type="match status" value="1"/>
</dbReference>
<dbReference type="RefSeq" id="WP_188447528.1">
    <property type="nucleotide sequence ID" value="NZ_BMFO01000001.1"/>
</dbReference>
<keyword evidence="7" id="KW-1185">Reference proteome</keyword>
<dbReference type="InterPro" id="IPR036567">
    <property type="entry name" value="RHF-like"/>
</dbReference>
<dbReference type="GO" id="GO:0043024">
    <property type="term" value="F:ribosomal small subunit binding"/>
    <property type="evidence" value="ECO:0007669"/>
    <property type="project" value="TreeGrafter"/>
</dbReference>